<keyword evidence="7" id="KW-0560">Oxidoreductase</keyword>
<feature type="domain" description="4Fe-4S ferredoxin-type" evidence="11">
    <location>
        <begin position="37"/>
        <end position="66"/>
    </location>
</feature>
<dbReference type="Proteomes" id="UP000294744">
    <property type="component" value="Unassembled WGS sequence"/>
</dbReference>
<evidence type="ECO:0000256" key="9">
    <source>
        <dbReference type="ARBA" id="ARBA00023014"/>
    </source>
</evidence>
<evidence type="ECO:0000313" key="13">
    <source>
        <dbReference type="Proteomes" id="UP000294744"/>
    </source>
</evidence>
<dbReference type="InterPro" id="IPR017896">
    <property type="entry name" value="4Fe4S_Fe-S-bd"/>
</dbReference>
<dbReference type="AlphaFoldDB" id="A0A4R4USM2"/>
<comment type="caution">
    <text evidence="12">The sequence shown here is derived from an EMBL/GenBank/DDBJ whole genome shotgun (WGS) entry which is preliminary data.</text>
</comment>
<name>A0A4R4USM2_9PSEU</name>
<evidence type="ECO:0000256" key="8">
    <source>
        <dbReference type="ARBA" id="ARBA00023004"/>
    </source>
</evidence>
<dbReference type="Pfam" id="PF07992">
    <property type="entry name" value="Pyr_redox_2"/>
    <property type="match status" value="1"/>
</dbReference>
<keyword evidence="6" id="KW-0521">NADP</keyword>
<dbReference type="EMBL" id="SMKV01000005">
    <property type="protein sequence ID" value="TDC95020.1"/>
    <property type="molecule type" value="Genomic_DNA"/>
</dbReference>
<accession>A0A4R4USM2</accession>
<gene>
    <name evidence="12" type="ORF">E1161_05090</name>
</gene>
<dbReference type="EC" id="1.18.1.2" evidence="2"/>
<keyword evidence="9" id="KW-0411">Iron-sulfur</keyword>
<dbReference type="GO" id="GO:0051536">
    <property type="term" value="F:iron-sulfur cluster binding"/>
    <property type="evidence" value="ECO:0007669"/>
    <property type="project" value="UniProtKB-KW"/>
</dbReference>
<organism evidence="12 13">
    <name type="scientific">Saccharopolyspora aridisoli</name>
    <dbReference type="NCBI Taxonomy" id="2530385"/>
    <lineage>
        <taxon>Bacteria</taxon>
        <taxon>Bacillati</taxon>
        <taxon>Actinomycetota</taxon>
        <taxon>Actinomycetes</taxon>
        <taxon>Pseudonocardiales</taxon>
        <taxon>Pseudonocardiaceae</taxon>
        <taxon>Saccharopolyspora</taxon>
    </lineage>
</organism>
<dbReference type="InterPro" id="IPR023753">
    <property type="entry name" value="FAD/NAD-binding_dom"/>
</dbReference>
<evidence type="ECO:0000256" key="2">
    <source>
        <dbReference type="ARBA" id="ARBA00013223"/>
    </source>
</evidence>
<protein>
    <recommendedName>
        <fullName evidence="2">ferredoxin--NADP(+) reductase</fullName>
        <ecNumber evidence="2">1.18.1.2</ecNumber>
    </recommendedName>
</protein>
<dbReference type="RefSeq" id="WP_132620102.1">
    <property type="nucleotide sequence ID" value="NZ_SMKV01000005.1"/>
</dbReference>
<reference evidence="12 13" key="1">
    <citation type="submission" date="2019-03" db="EMBL/GenBank/DDBJ databases">
        <title>Draft genome sequences of novel Actinobacteria.</title>
        <authorList>
            <person name="Sahin N."/>
            <person name="Ay H."/>
            <person name="Saygin H."/>
        </authorList>
    </citation>
    <scope>NUCLEOTIDE SEQUENCE [LARGE SCALE GENOMIC DNA]</scope>
    <source>
        <strain evidence="12 13">16K404</strain>
    </source>
</reference>
<keyword evidence="4" id="KW-0479">Metal-binding</keyword>
<dbReference type="GO" id="GO:0004324">
    <property type="term" value="F:ferredoxin-NADP+ reductase activity"/>
    <property type="evidence" value="ECO:0007669"/>
    <property type="project" value="UniProtKB-EC"/>
</dbReference>
<dbReference type="PRINTS" id="PR00419">
    <property type="entry name" value="ADXRDTASE"/>
</dbReference>
<evidence type="ECO:0000256" key="3">
    <source>
        <dbReference type="ARBA" id="ARBA00022630"/>
    </source>
</evidence>
<dbReference type="CDD" id="cd04410">
    <property type="entry name" value="DMSOR_beta-like"/>
    <property type="match status" value="1"/>
</dbReference>
<dbReference type="InterPro" id="IPR055275">
    <property type="entry name" value="Ferredox_Rdtase"/>
</dbReference>
<dbReference type="OrthoDB" id="289202at2"/>
<dbReference type="PANTHER" id="PTHR48467:SF1">
    <property type="entry name" value="GLUTAMATE SYNTHASE 1 [NADH], CHLOROPLASTIC-LIKE"/>
    <property type="match status" value="1"/>
</dbReference>
<dbReference type="PROSITE" id="PS00198">
    <property type="entry name" value="4FE4S_FER_1"/>
    <property type="match status" value="1"/>
</dbReference>
<sequence>MTYAITQSCCTDASCISVCPVNCIHPTPNEPDFGTTDRLYIDPRTCIGCGACADACPVDAVFPIDELTGEMSVHVDINRERFSEIPAEHPWDRPQFPRSLPTHAAAPSVAVVGTGPAAGYLVQSLLRSTDAEITLIDRMTTPGGLIKFGVAPDHPSTKQIEHTFATSYKHPRVRMHLGVEVGRTVSHAELTEHHNAVVYAVGAPGHRTLGLPGEELPGTLAARDFVGWCNGHPDIPADAVELSSERVVIVGNGNVALDAARLLLSDPDELVGTPIADHALSALRKSEVREVVLLARRGPEHAAFTRSEWVGIQQRLKGRIVVDGHGGAAESIASAEDGSTAALLRELPVEDVVWDRAPGEDRRLVLRFSSAPQEVVGDQQVRALRVGDRPGSRDLGTGMVLWSVGSRGVQIPQLPFDEATGVIPNTGGRVEPGTYVVGWAKRGAAGGIGANRACALETIDSLIDDATAGRLHHASKDAKSFAKLLRSRSRR</sequence>
<keyword evidence="3" id="KW-0285">Flavoprotein</keyword>
<dbReference type="Gene3D" id="3.50.50.60">
    <property type="entry name" value="FAD/NAD(P)-binding domain"/>
    <property type="match status" value="1"/>
</dbReference>
<evidence type="ECO:0000259" key="11">
    <source>
        <dbReference type="PROSITE" id="PS51379"/>
    </source>
</evidence>
<evidence type="ECO:0000313" key="12">
    <source>
        <dbReference type="EMBL" id="TDC95020.1"/>
    </source>
</evidence>
<keyword evidence="8" id="KW-0408">Iron</keyword>
<keyword evidence="5" id="KW-0274">FAD</keyword>
<proteinExistence type="predicted"/>
<evidence type="ECO:0000256" key="1">
    <source>
        <dbReference type="ARBA" id="ARBA00001974"/>
    </source>
</evidence>
<dbReference type="Pfam" id="PF00037">
    <property type="entry name" value="Fer4"/>
    <property type="match status" value="1"/>
</dbReference>
<dbReference type="SUPFAM" id="SSF54862">
    <property type="entry name" value="4Fe-4S ferredoxins"/>
    <property type="match status" value="1"/>
</dbReference>
<evidence type="ECO:0000256" key="4">
    <source>
        <dbReference type="ARBA" id="ARBA00022723"/>
    </source>
</evidence>
<dbReference type="SUPFAM" id="SSF51971">
    <property type="entry name" value="Nucleotide-binding domain"/>
    <property type="match status" value="1"/>
</dbReference>
<evidence type="ECO:0000256" key="7">
    <source>
        <dbReference type="ARBA" id="ARBA00023002"/>
    </source>
</evidence>
<dbReference type="PANTHER" id="PTHR48467">
    <property type="entry name" value="GLUTAMATE SYNTHASE 1 [NADH], CHLOROPLASTIC-LIKE"/>
    <property type="match status" value="1"/>
</dbReference>
<dbReference type="InterPro" id="IPR036188">
    <property type="entry name" value="FAD/NAD-bd_sf"/>
</dbReference>
<keyword evidence="13" id="KW-1185">Reference proteome</keyword>
<comment type="cofactor">
    <cofactor evidence="1">
        <name>FAD</name>
        <dbReference type="ChEBI" id="CHEBI:57692"/>
    </cofactor>
</comment>
<dbReference type="GO" id="GO:0046872">
    <property type="term" value="F:metal ion binding"/>
    <property type="evidence" value="ECO:0007669"/>
    <property type="project" value="UniProtKB-KW"/>
</dbReference>
<evidence type="ECO:0000256" key="6">
    <source>
        <dbReference type="ARBA" id="ARBA00022857"/>
    </source>
</evidence>
<evidence type="ECO:0000256" key="10">
    <source>
        <dbReference type="ARBA" id="ARBA00047776"/>
    </source>
</evidence>
<evidence type="ECO:0000256" key="5">
    <source>
        <dbReference type="ARBA" id="ARBA00022827"/>
    </source>
</evidence>
<dbReference type="Gene3D" id="3.40.50.720">
    <property type="entry name" value="NAD(P)-binding Rossmann-like Domain"/>
    <property type="match status" value="1"/>
</dbReference>
<dbReference type="PROSITE" id="PS51379">
    <property type="entry name" value="4FE4S_FER_2"/>
    <property type="match status" value="1"/>
</dbReference>
<dbReference type="InterPro" id="IPR017900">
    <property type="entry name" value="4Fe4S_Fe_S_CS"/>
</dbReference>
<comment type="catalytic activity">
    <reaction evidence="10">
        <text>2 reduced [2Fe-2S]-[ferredoxin] + NADP(+) + H(+) = 2 oxidized [2Fe-2S]-[ferredoxin] + NADPH</text>
        <dbReference type="Rhea" id="RHEA:20125"/>
        <dbReference type="Rhea" id="RHEA-COMP:10000"/>
        <dbReference type="Rhea" id="RHEA-COMP:10001"/>
        <dbReference type="ChEBI" id="CHEBI:15378"/>
        <dbReference type="ChEBI" id="CHEBI:33737"/>
        <dbReference type="ChEBI" id="CHEBI:33738"/>
        <dbReference type="ChEBI" id="CHEBI:57783"/>
        <dbReference type="ChEBI" id="CHEBI:58349"/>
        <dbReference type="EC" id="1.18.1.2"/>
    </reaction>
</comment>
<dbReference type="Gene3D" id="3.30.70.20">
    <property type="match status" value="1"/>
</dbReference>